<evidence type="ECO:0000256" key="3">
    <source>
        <dbReference type="ARBA" id="ARBA00022982"/>
    </source>
</evidence>
<dbReference type="CDD" id="cd03418">
    <property type="entry name" value="GRX_GRXb_1_3_like"/>
    <property type="match status" value="1"/>
</dbReference>
<accession>W8KTY4</accession>
<protein>
    <recommendedName>
        <fullName evidence="4">Glutaredoxin</fullName>
    </recommendedName>
</protein>
<sequence length="83" mass="9560">MTVVMYGTGWCAFCMMARRLLRGKGVEFQEIRVDDDPEQRRVMEERSGRHTVPQVFAGEDHLGGYTDLVELDQRGELDERLGL</sequence>
<dbReference type="GO" id="GO:0005737">
    <property type="term" value="C:cytoplasm"/>
    <property type="evidence" value="ECO:0007669"/>
    <property type="project" value="TreeGrafter"/>
</dbReference>
<keyword evidence="7" id="KW-1185">Reference proteome</keyword>
<dbReference type="GO" id="GO:0045454">
    <property type="term" value="P:cell redox homeostasis"/>
    <property type="evidence" value="ECO:0007669"/>
    <property type="project" value="InterPro"/>
</dbReference>
<dbReference type="InterPro" id="IPR036249">
    <property type="entry name" value="Thioredoxin-like_sf"/>
</dbReference>
<evidence type="ECO:0000256" key="2">
    <source>
        <dbReference type="ARBA" id="ARBA00022448"/>
    </source>
</evidence>
<feature type="domain" description="Glutaredoxin" evidence="5">
    <location>
        <begin position="3"/>
        <end position="61"/>
    </location>
</feature>
<dbReference type="GO" id="GO:0034599">
    <property type="term" value="P:cellular response to oxidative stress"/>
    <property type="evidence" value="ECO:0007669"/>
    <property type="project" value="TreeGrafter"/>
</dbReference>
<dbReference type="Pfam" id="PF00462">
    <property type="entry name" value="Glutaredoxin"/>
    <property type="match status" value="1"/>
</dbReference>
<dbReference type="HOGENOM" id="CLU_026126_7_3_6"/>
<organism evidence="6 7">
    <name type="scientific">Ectothiorhodospira haloalkaliphila</name>
    <dbReference type="NCBI Taxonomy" id="421628"/>
    <lineage>
        <taxon>Bacteria</taxon>
        <taxon>Pseudomonadati</taxon>
        <taxon>Pseudomonadota</taxon>
        <taxon>Gammaproteobacteria</taxon>
        <taxon>Chromatiales</taxon>
        <taxon>Ectothiorhodospiraceae</taxon>
        <taxon>Ectothiorhodospira</taxon>
    </lineage>
</organism>
<dbReference type="KEGG" id="hhc:M911_16665"/>
<evidence type="ECO:0000256" key="1">
    <source>
        <dbReference type="ARBA" id="ARBA00007787"/>
    </source>
</evidence>
<dbReference type="PANTHER" id="PTHR45694">
    <property type="entry name" value="GLUTAREDOXIN 2"/>
    <property type="match status" value="1"/>
</dbReference>
<dbReference type="NCBIfam" id="TIGR02181">
    <property type="entry name" value="GRX_bact"/>
    <property type="match status" value="1"/>
</dbReference>
<gene>
    <name evidence="6" type="ORF">M911_16665</name>
</gene>
<dbReference type="PANTHER" id="PTHR45694:SF18">
    <property type="entry name" value="GLUTAREDOXIN-1-RELATED"/>
    <property type="match status" value="1"/>
</dbReference>
<evidence type="ECO:0000259" key="5">
    <source>
        <dbReference type="Pfam" id="PF00462"/>
    </source>
</evidence>
<keyword evidence="3 4" id="KW-0249">Electron transport</keyword>
<dbReference type="Gene3D" id="3.40.30.10">
    <property type="entry name" value="Glutaredoxin"/>
    <property type="match status" value="1"/>
</dbReference>
<comment type="similarity">
    <text evidence="1 4">Belongs to the glutaredoxin family.</text>
</comment>
<proteinExistence type="inferred from homology"/>
<dbReference type="InterPro" id="IPR002109">
    <property type="entry name" value="Glutaredoxin"/>
</dbReference>
<dbReference type="OrthoDB" id="9814618at2"/>
<dbReference type="InterPro" id="IPR011900">
    <property type="entry name" value="GRX_bact"/>
</dbReference>
<reference evidence="7" key="2">
    <citation type="submission" date="2014-02" db="EMBL/GenBank/DDBJ databases">
        <title>Draft Genome Sequence of extremely halophilic bacteria Halorhodospira halochloris.</title>
        <authorList>
            <person name="Singh K.S."/>
        </authorList>
    </citation>
    <scope>NUCLEOTIDE SEQUENCE [LARGE SCALE GENOMIC DNA]</scope>
    <source>
        <strain evidence="7">A</strain>
    </source>
</reference>
<keyword evidence="4" id="KW-0676">Redox-active center</keyword>
<keyword evidence="4" id="KW-0963">Cytoplasm</keyword>
<evidence type="ECO:0000313" key="6">
    <source>
        <dbReference type="EMBL" id="AHK80492.1"/>
    </source>
</evidence>
<dbReference type="SUPFAM" id="SSF52833">
    <property type="entry name" value="Thioredoxin-like"/>
    <property type="match status" value="1"/>
</dbReference>
<evidence type="ECO:0000256" key="4">
    <source>
        <dbReference type="RuleBase" id="RU364065"/>
    </source>
</evidence>
<dbReference type="GO" id="GO:0015038">
    <property type="term" value="F:glutathione disulfide oxidoreductase activity"/>
    <property type="evidence" value="ECO:0007669"/>
    <property type="project" value="UniProtKB-UniRule"/>
</dbReference>
<reference evidence="6 7" key="1">
    <citation type="journal article" date="2014" name="J Genomics">
        <title>Draft Genome Sequence of the Extremely Halophilic Phototrophic Purple Sulfur Bacterium Halorhodospira halochloris.</title>
        <authorList>
            <person name="Singh K.S."/>
            <person name="Kirksey J."/>
            <person name="Hoff W.D."/>
            <person name="Deole R."/>
        </authorList>
    </citation>
    <scope>NUCLEOTIDE SEQUENCE [LARGE SCALE GENOMIC DNA]</scope>
    <source>
        <strain evidence="6 7">A</strain>
    </source>
</reference>
<dbReference type="PROSITE" id="PS51354">
    <property type="entry name" value="GLUTAREDOXIN_2"/>
    <property type="match status" value="1"/>
</dbReference>
<dbReference type="EMBL" id="CP007268">
    <property type="protein sequence ID" value="AHK80492.1"/>
    <property type="molecule type" value="Genomic_DNA"/>
</dbReference>
<dbReference type="Proteomes" id="UP000019442">
    <property type="component" value="Chromosome"/>
</dbReference>
<keyword evidence="2 4" id="KW-0813">Transport</keyword>
<dbReference type="PRINTS" id="PR00160">
    <property type="entry name" value="GLUTAREDOXIN"/>
</dbReference>
<dbReference type="InterPro" id="IPR014025">
    <property type="entry name" value="Glutaredoxin_subgr"/>
</dbReference>
<evidence type="ECO:0000313" key="7">
    <source>
        <dbReference type="Proteomes" id="UP000019442"/>
    </source>
</evidence>
<comment type="function">
    <text evidence="4">Has a glutathione-disulfide oxidoreductase activity in the presence of NADPH and glutathione reductase. Reduces low molecular weight disulfides and proteins.</text>
</comment>
<dbReference type="AlphaFoldDB" id="W8KTY4"/>
<name>W8KTY4_9GAMM</name>